<comment type="subcellular location">
    <subcellularLocation>
        <location evidence="1">Cell membrane</location>
        <topology evidence="1">Multi-pass membrane protein</topology>
    </subcellularLocation>
</comment>
<keyword evidence="5 7" id="KW-0472">Membrane</keyword>
<feature type="transmembrane region" description="Helical" evidence="7">
    <location>
        <begin position="302"/>
        <end position="323"/>
    </location>
</feature>
<feature type="transmembrane region" description="Helical" evidence="7">
    <location>
        <begin position="210"/>
        <end position="233"/>
    </location>
</feature>
<keyword evidence="2" id="KW-1003">Cell membrane</keyword>
<keyword evidence="4 7" id="KW-1133">Transmembrane helix</keyword>
<feature type="transmembrane region" description="Helical" evidence="7">
    <location>
        <begin position="268"/>
        <end position="296"/>
    </location>
</feature>
<evidence type="ECO:0000256" key="1">
    <source>
        <dbReference type="ARBA" id="ARBA00004651"/>
    </source>
</evidence>
<comment type="caution">
    <text evidence="9">The sequence shown here is derived from an EMBL/GenBank/DDBJ whole genome shotgun (WGS) entry which is preliminary data.</text>
</comment>
<feature type="region of interest" description="Disordered" evidence="6">
    <location>
        <begin position="523"/>
        <end position="543"/>
    </location>
</feature>
<name>A0A0Q1DXT4_9CORY</name>
<evidence type="ECO:0000256" key="2">
    <source>
        <dbReference type="ARBA" id="ARBA00022475"/>
    </source>
</evidence>
<evidence type="ECO:0000256" key="3">
    <source>
        <dbReference type="ARBA" id="ARBA00022692"/>
    </source>
</evidence>
<dbReference type="STRING" id="1544416.Cocul_00197"/>
<sequence>MNEVRLIPTAALVWAATLSVLLSREPAAWILVCAAVMTALALRSVGQALVVGTLGTVACLLTRLRWRLAHRALPEEIRAQVAGEPHTIGEQRWLVPVRVDNYPAQVPLFVESEHPVALSRGSPLIARVHWNPSERPGLGQWVGVVQDWRAGAPQGMAGWVARVHECFLMAVQERVGESSQGLIPGMVLGNTTAQDEAERELYVSTGLSHLSAVSGANVTIVATCVFLLCRLFTLGPRTQLAAAAAAVAAFFLLVGPDPSVLRATLTGLVGLLAVAHSATFPPLHGLSVAVIVLLLYDSSLAANWGFALSVAATAGIVILYPLLYRWIARARLPDILVRALAVSLAADLATTPLIAAMSGRVSAVSVLANVLVGPAVAPITLGGLLAVVALLLPGGGEAVMLWLIEPCAWWIHHVAQRCAALPFATAEATPAGVLVGYAWGVYLAYLMVLGRHDRGRRRGRKVLRALALCAVIVVLDALASGAWPGARPWRRAEPVDMTRLRVAVVDTEEEAIALSAGTASCETAGASHEPRVSPGSMATPGAREPCPQAIVVRDGSGRPAEYPTQTAEGIPVLFSERDGPVTLYRDGTQHAADGRF</sequence>
<organism evidence="9 10">
    <name type="scientific">Corynebacterium oculi</name>
    <dbReference type="NCBI Taxonomy" id="1544416"/>
    <lineage>
        <taxon>Bacteria</taxon>
        <taxon>Bacillati</taxon>
        <taxon>Actinomycetota</taxon>
        <taxon>Actinomycetes</taxon>
        <taxon>Mycobacteriales</taxon>
        <taxon>Corynebacteriaceae</taxon>
        <taxon>Corynebacterium</taxon>
    </lineage>
</organism>
<evidence type="ECO:0000256" key="5">
    <source>
        <dbReference type="ARBA" id="ARBA00023136"/>
    </source>
</evidence>
<feature type="transmembrane region" description="Helical" evidence="7">
    <location>
        <begin position="462"/>
        <end position="483"/>
    </location>
</feature>
<dbReference type="InterPro" id="IPR004477">
    <property type="entry name" value="ComEC_N"/>
</dbReference>
<dbReference type="NCBIfam" id="TIGR00360">
    <property type="entry name" value="ComEC_N-term"/>
    <property type="match status" value="1"/>
</dbReference>
<evidence type="ECO:0000256" key="4">
    <source>
        <dbReference type="ARBA" id="ARBA00022989"/>
    </source>
</evidence>
<dbReference type="InterPro" id="IPR052159">
    <property type="entry name" value="Competence_DNA_uptake"/>
</dbReference>
<feature type="domain" description="ComEC/Rec2-related protein" evidence="8">
    <location>
        <begin position="186"/>
        <end position="448"/>
    </location>
</feature>
<dbReference type="RefSeq" id="WP_055121442.1">
    <property type="nucleotide sequence ID" value="NZ_LKST01000001.1"/>
</dbReference>
<dbReference type="EMBL" id="LKST01000001">
    <property type="protein sequence ID" value="KQB85062.1"/>
    <property type="molecule type" value="Genomic_DNA"/>
</dbReference>
<evidence type="ECO:0000313" key="9">
    <source>
        <dbReference type="EMBL" id="KQB85062.1"/>
    </source>
</evidence>
<evidence type="ECO:0000256" key="6">
    <source>
        <dbReference type="SAM" id="MobiDB-lite"/>
    </source>
</evidence>
<proteinExistence type="predicted"/>
<feature type="transmembrane region" description="Helical" evidence="7">
    <location>
        <begin position="367"/>
        <end position="392"/>
    </location>
</feature>
<dbReference type="Proteomes" id="UP000050517">
    <property type="component" value="Unassembled WGS sequence"/>
</dbReference>
<dbReference type="AlphaFoldDB" id="A0A0Q1DXT4"/>
<dbReference type="PANTHER" id="PTHR30619:SF7">
    <property type="entry name" value="BETA-LACTAMASE DOMAIN PROTEIN"/>
    <property type="match status" value="1"/>
</dbReference>
<dbReference type="OrthoDB" id="7177610at2"/>
<feature type="transmembrane region" description="Helical" evidence="7">
    <location>
        <begin position="428"/>
        <end position="450"/>
    </location>
</feature>
<dbReference type="PATRIC" id="fig|1544416.3.peg.200"/>
<dbReference type="PANTHER" id="PTHR30619">
    <property type="entry name" value="DNA INTERNALIZATION/COMPETENCE PROTEIN COMEC/REC2"/>
    <property type="match status" value="1"/>
</dbReference>
<evidence type="ECO:0000313" key="10">
    <source>
        <dbReference type="Proteomes" id="UP000050517"/>
    </source>
</evidence>
<evidence type="ECO:0000256" key="7">
    <source>
        <dbReference type="SAM" id="Phobius"/>
    </source>
</evidence>
<reference evidence="9 10" key="1">
    <citation type="submission" date="2015-10" db="EMBL/GenBank/DDBJ databases">
        <title>Corynebacteirum lowii and Corynebacterium oculi species nova, derived from human clinical disease and and emended description of Corynebacterium mastiditis.</title>
        <authorList>
            <person name="Bernard K."/>
            <person name="Pacheco A.L."/>
            <person name="Mcdougall C."/>
            <person name="Burtx T."/>
            <person name="Weibe D."/>
            <person name="Tyler S."/>
            <person name="Olson A.B."/>
            <person name="Cnockaert M."/>
            <person name="Eguchi H."/>
            <person name="Kuwahara T."/>
            <person name="Nakayama-Imaohji H."/>
            <person name="Boudewijins M."/>
            <person name="Van Hoecke F."/>
            <person name="Bernier A.-M."/>
            <person name="Vandamme P."/>
        </authorList>
    </citation>
    <scope>NUCLEOTIDE SEQUENCE [LARGE SCALE GENOMIC DNA]</scope>
    <source>
        <strain evidence="9 10">NML 130210</strain>
    </source>
</reference>
<feature type="transmembrane region" description="Helical" evidence="7">
    <location>
        <begin position="239"/>
        <end position="256"/>
    </location>
</feature>
<keyword evidence="3 7" id="KW-0812">Transmembrane</keyword>
<protein>
    <submittedName>
        <fullName evidence="9">Competence protein</fullName>
    </submittedName>
</protein>
<keyword evidence="10" id="KW-1185">Reference proteome</keyword>
<gene>
    <name evidence="9" type="ORF">Cocul_00197</name>
</gene>
<feature type="transmembrane region" description="Helical" evidence="7">
    <location>
        <begin position="44"/>
        <end position="64"/>
    </location>
</feature>
<dbReference type="GO" id="GO:0005886">
    <property type="term" value="C:plasma membrane"/>
    <property type="evidence" value="ECO:0007669"/>
    <property type="project" value="UniProtKB-SubCell"/>
</dbReference>
<accession>A0A0Q1DXT4</accession>
<dbReference type="Pfam" id="PF03772">
    <property type="entry name" value="Competence"/>
    <property type="match status" value="1"/>
</dbReference>
<evidence type="ECO:0000259" key="8">
    <source>
        <dbReference type="Pfam" id="PF03772"/>
    </source>
</evidence>